<dbReference type="Gramene" id="Pp3c19_20270V3.2">
    <property type="protein sequence ID" value="PAC:32939661.CDS.1"/>
    <property type="gene ID" value="Pp3c19_20270"/>
</dbReference>
<organism evidence="1">
    <name type="scientific">Physcomitrium patens</name>
    <name type="common">Spreading-leaved earth moss</name>
    <name type="synonym">Physcomitrella patens</name>
    <dbReference type="NCBI Taxonomy" id="3218"/>
    <lineage>
        <taxon>Eukaryota</taxon>
        <taxon>Viridiplantae</taxon>
        <taxon>Streptophyta</taxon>
        <taxon>Embryophyta</taxon>
        <taxon>Bryophyta</taxon>
        <taxon>Bryophytina</taxon>
        <taxon>Bryopsida</taxon>
        <taxon>Funariidae</taxon>
        <taxon>Funariales</taxon>
        <taxon>Funariaceae</taxon>
        <taxon>Physcomitrium</taxon>
    </lineage>
</organism>
<gene>
    <name evidence="1" type="ORF">PHYPA_024363</name>
</gene>
<accession>A0A2K1IZ43</accession>
<sequence length="112" mass="12920">MRFELSMVCDPVLCSFLSCLLSRAEYVLDPLQLFFAPSEREPVQERSEFKVEIVRSRTAGNKELFDQLCRPWFSLCCYHLWQRIARNLASTCSVRAETYPEENVENGSGCNG</sequence>
<evidence type="ECO:0000313" key="1">
    <source>
        <dbReference type="EMBL" id="PNR34546.1"/>
    </source>
</evidence>
<dbReference type="AlphaFoldDB" id="A0A2K1IZ43"/>
<reference evidence="1 3" key="1">
    <citation type="journal article" date="2008" name="Science">
        <title>The Physcomitrella genome reveals evolutionary insights into the conquest of land by plants.</title>
        <authorList>
            <person name="Rensing S."/>
            <person name="Lang D."/>
            <person name="Zimmer A."/>
            <person name="Terry A."/>
            <person name="Salamov A."/>
            <person name="Shapiro H."/>
            <person name="Nishiyama T."/>
            <person name="Perroud P.-F."/>
            <person name="Lindquist E."/>
            <person name="Kamisugi Y."/>
            <person name="Tanahashi T."/>
            <person name="Sakakibara K."/>
            <person name="Fujita T."/>
            <person name="Oishi K."/>
            <person name="Shin-I T."/>
            <person name="Kuroki Y."/>
            <person name="Toyoda A."/>
            <person name="Suzuki Y."/>
            <person name="Hashimoto A."/>
            <person name="Yamaguchi K."/>
            <person name="Sugano A."/>
            <person name="Kohara Y."/>
            <person name="Fujiyama A."/>
            <person name="Anterola A."/>
            <person name="Aoki S."/>
            <person name="Ashton N."/>
            <person name="Barbazuk W.B."/>
            <person name="Barker E."/>
            <person name="Bennetzen J."/>
            <person name="Bezanilla M."/>
            <person name="Blankenship R."/>
            <person name="Cho S.H."/>
            <person name="Dutcher S."/>
            <person name="Estelle M."/>
            <person name="Fawcett J.A."/>
            <person name="Gundlach H."/>
            <person name="Hanada K."/>
            <person name="Heyl A."/>
            <person name="Hicks K.A."/>
            <person name="Hugh J."/>
            <person name="Lohr M."/>
            <person name="Mayer K."/>
            <person name="Melkozernov A."/>
            <person name="Murata T."/>
            <person name="Nelson D."/>
            <person name="Pils B."/>
            <person name="Prigge M."/>
            <person name="Reiss B."/>
            <person name="Renner T."/>
            <person name="Rombauts S."/>
            <person name="Rushton P."/>
            <person name="Sanderfoot A."/>
            <person name="Schween G."/>
            <person name="Shiu S.-H."/>
            <person name="Stueber K."/>
            <person name="Theodoulou F.L."/>
            <person name="Tu H."/>
            <person name="Van de Peer Y."/>
            <person name="Verrier P.J."/>
            <person name="Waters E."/>
            <person name="Wood A."/>
            <person name="Yang L."/>
            <person name="Cove D."/>
            <person name="Cuming A."/>
            <person name="Hasebe M."/>
            <person name="Lucas S."/>
            <person name="Mishler D.B."/>
            <person name="Reski R."/>
            <person name="Grigoriev I."/>
            <person name="Quatrano R.S."/>
            <person name="Boore J.L."/>
        </authorList>
    </citation>
    <scope>NUCLEOTIDE SEQUENCE [LARGE SCALE GENOMIC DNA]</scope>
    <source>
        <strain evidence="2 3">cv. Gransden 2004</strain>
    </source>
</reference>
<protein>
    <submittedName>
        <fullName evidence="1 2">Uncharacterized protein</fullName>
    </submittedName>
</protein>
<evidence type="ECO:0000313" key="2">
    <source>
        <dbReference type="EnsemblPlants" id="PAC:32939660.CDS.1"/>
    </source>
</evidence>
<name>A0A2K1IZ43_PHYPA</name>
<dbReference type="Proteomes" id="UP000006727">
    <property type="component" value="Chromosome 19"/>
</dbReference>
<reference evidence="1 3" key="2">
    <citation type="journal article" date="2018" name="Plant J.">
        <title>The Physcomitrella patens chromosome-scale assembly reveals moss genome structure and evolution.</title>
        <authorList>
            <person name="Lang D."/>
            <person name="Ullrich K.K."/>
            <person name="Murat F."/>
            <person name="Fuchs J."/>
            <person name="Jenkins J."/>
            <person name="Haas F.B."/>
            <person name="Piednoel M."/>
            <person name="Gundlach H."/>
            <person name="Van Bel M."/>
            <person name="Meyberg R."/>
            <person name="Vives C."/>
            <person name="Morata J."/>
            <person name="Symeonidi A."/>
            <person name="Hiss M."/>
            <person name="Muchero W."/>
            <person name="Kamisugi Y."/>
            <person name="Saleh O."/>
            <person name="Blanc G."/>
            <person name="Decker E.L."/>
            <person name="van Gessel N."/>
            <person name="Grimwood J."/>
            <person name="Hayes R.D."/>
            <person name="Graham S.W."/>
            <person name="Gunter L.E."/>
            <person name="McDaniel S.F."/>
            <person name="Hoernstein S.N.W."/>
            <person name="Larsson A."/>
            <person name="Li F.W."/>
            <person name="Perroud P.F."/>
            <person name="Phillips J."/>
            <person name="Ranjan P."/>
            <person name="Rokshar D.S."/>
            <person name="Rothfels C.J."/>
            <person name="Schneider L."/>
            <person name="Shu S."/>
            <person name="Stevenson D.W."/>
            <person name="Thummler F."/>
            <person name="Tillich M."/>
            <person name="Villarreal Aguilar J.C."/>
            <person name="Widiez T."/>
            <person name="Wong G.K."/>
            <person name="Wymore A."/>
            <person name="Zhang Y."/>
            <person name="Zimmer A.D."/>
            <person name="Quatrano R.S."/>
            <person name="Mayer K.F.X."/>
            <person name="Goodstein D."/>
            <person name="Casacuberta J.M."/>
            <person name="Vandepoele K."/>
            <person name="Reski R."/>
            <person name="Cuming A.C."/>
            <person name="Tuskan G.A."/>
            <person name="Maumus F."/>
            <person name="Salse J."/>
            <person name="Schmutz J."/>
            <person name="Rensing S.A."/>
        </authorList>
    </citation>
    <scope>NUCLEOTIDE SEQUENCE [LARGE SCALE GENOMIC DNA]</scope>
    <source>
        <strain evidence="2 3">cv. Gransden 2004</strain>
    </source>
</reference>
<keyword evidence="3" id="KW-1185">Reference proteome</keyword>
<proteinExistence type="predicted"/>
<dbReference type="EnsemblPlants" id="Pp3c19_20270V3.1">
    <property type="protein sequence ID" value="PAC:32939660.CDS.1"/>
    <property type="gene ID" value="Pp3c19_20270"/>
</dbReference>
<dbReference type="InParanoid" id="A0A2K1IZ43"/>
<dbReference type="Gramene" id="Pp3c19_20270V3.1">
    <property type="protein sequence ID" value="PAC:32939660.CDS.1"/>
    <property type="gene ID" value="Pp3c19_20270"/>
</dbReference>
<dbReference type="EMBL" id="ABEU02000019">
    <property type="protein sequence ID" value="PNR34546.1"/>
    <property type="molecule type" value="Genomic_DNA"/>
</dbReference>
<evidence type="ECO:0000313" key="3">
    <source>
        <dbReference type="Proteomes" id="UP000006727"/>
    </source>
</evidence>
<dbReference type="EnsemblPlants" id="Pp3c19_20270V3.2">
    <property type="protein sequence ID" value="PAC:32939661.CDS.1"/>
    <property type="gene ID" value="Pp3c19_20270"/>
</dbReference>
<reference evidence="2" key="3">
    <citation type="submission" date="2020-12" db="UniProtKB">
        <authorList>
            <consortium name="EnsemblPlants"/>
        </authorList>
    </citation>
    <scope>IDENTIFICATION</scope>
</reference>